<accession>A0ABS6NKF8</accession>
<dbReference type="EC" id="2.4.-.-" evidence="2"/>
<dbReference type="RefSeq" id="WP_217734450.1">
    <property type="nucleotide sequence ID" value="NZ_JAHSPR010000001.1"/>
</dbReference>
<keyword evidence="2" id="KW-0328">Glycosyltransferase</keyword>
<feature type="domain" description="Glycosyl transferase family 1" evidence="1">
    <location>
        <begin position="164"/>
        <end position="331"/>
    </location>
</feature>
<sequence length="364" mass="42267">MIDGKSAASNHITEMITGLKKNEIEVELVSACSNLKDISFKKNSIKLWFPKFRGGWKFFQIQFFILCFLKKNINYDFIYFRLSPSKTIAYSLNLIKTKKIMELNGLEILNNKNSLFLFKIADKIFVSNEATKNLFLKNHSNKSKKISINSNVGIDSNKFINKNKEKCREELNLERKTLILTLVSGFQEHHDFDTVLQAFSLFNKENPSSLLILIGDGPRKNEIDKKVKNLFCTNKILLTGSLYIEDVINYINATDICLNIMHEWKLKQHGNLNAQKTYEYMALGRPVIETCITENFIPEWGHEMITIIPPESIKDLSEAIKLIHKNYDFYEKKSLLNQNFIKENYTWEKISANVVTQVKNIKKI</sequence>
<dbReference type="Pfam" id="PF00534">
    <property type="entry name" value="Glycos_transf_1"/>
    <property type="match status" value="1"/>
</dbReference>
<reference evidence="2 3" key="1">
    <citation type="submission" date="2021-06" db="EMBL/GenBank/DDBJ databases">
        <authorList>
            <person name="Lu T."/>
            <person name="Wang Q."/>
            <person name="Han X."/>
        </authorList>
    </citation>
    <scope>NUCLEOTIDE SEQUENCE [LARGE SCALE GENOMIC DNA]</scope>
    <source>
        <strain evidence="2 3">LAM0050</strain>
    </source>
</reference>
<dbReference type="GO" id="GO:0016757">
    <property type="term" value="F:glycosyltransferase activity"/>
    <property type="evidence" value="ECO:0007669"/>
    <property type="project" value="UniProtKB-KW"/>
</dbReference>
<keyword evidence="3" id="KW-1185">Reference proteome</keyword>
<dbReference type="Proteomes" id="UP000722165">
    <property type="component" value="Unassembled WGS sequence"/>
</dbReference>
<name>A0ABS6NKF8_9BURK</name>
<dbReference type="EMBL" id="JAHSPR010000001">
    <property type="protein sequence ID" value="MBV4396106.1"/>
    <property type="molecule type" value="Genomic_DNA"/>
</dbReference>
<keyword evidence="2" id="KW-0808">Transferase</keyword>
<comment type="caution">
    <text evidence="2">The sequence shown here is derived from an EMBL/GenBank/DDBJ whole genome shotgun (WGS) entry which is preliminary data.</text>
</comment>
<dbReference type="PANTHER" id="PTHR12526">
    <property type="entry name" value="GLYCOSYLTRANSFERASE"/>
    <property type="match status" value="1"/>
</dbReference>
<dbReference type="InterPro" id="IPR001296">
    <property type="entry name" value="Glyco_trans_1"/>
</dbReference>
<evidence type="ECO:0000259" key="1">
    <source>
        <dbReference type="Pfam" id="PF00534"/>
    </source>
</evidence>
<gene>
    <name evidence="2" type="ORF">KU392_02400</name>
</gene>
<organism evidence="2 3">
    <name type="scientific">Advenella alkanexedens</name>
    <dbReference type="NCBI Taxonomy" id="1481665"/>
    <lineage>
        <taxon>Bacteria</taxon>
        <taxon>Pseudomonadati</taxon>
        <taxon>Pseudomonadota</taxon>
        <taxon>Betaproteobacteria</taxon>
        <taxon>Burkholderiales</taxon>
        <taxon>Alcaligenaceae</taxon>
    </lineage>
</organism>
<proteinExistence type="predicted"/>
<protein>
    <submittedName>
        <fullName evidence="2">Glycosyltransferase</fullName>
        <ecNumber evidence="2">2.4.-.-</ecNumber>
    </submittedName>
</protein>
<evidence type="ECO:0000313" key="2">
    <source>
        <dbReference type="EMBL" id="MBV4396106.1"/>
    </source>
</evidence>
<dbReference type="PANTHER" id="PTHR12526:SF622">
    <property type="entry name" value="GLYCOSYLTRANSFERASE (GROUP I)"/>
    <property type="match status" value="1"/>
</dbReference>
<evidence type="ECO:0000313" key="3">
    <source>
        <dbReference type="Proteomes" id="UP000722165"/>
    </source>
</evidence>